<gene>
    <name evidence="3" type="ORF">AMETH_0882</name>
</gene>
<accession>A0A076MJM9</accession>
<dbReference type="AlphaFoldDB" id="A0A076MJM9"/>
<dbReference type="RefSeq" id="WP_017986839.1">
    <property type="nucleotide sequence ID" value="NZ_AQUL01000001.1"/>
</dbReference>
<dbReference type="InterPro" id="IPR052019">
    <property type="entry name" value="F420H2_bilvrd_red/Heme_oxyg"/>
</dbReference>
<dbReference type="PANTHER" id="PTHR35176:SF2">
    <property type="entry name" value="F420H(2)-DEPENDENT REDUCTASE RV1155"/>
    <property type="match status" value="1"/>
</dbReference>
<dbReference type="GO" id="GO:0070967">
    <property type="term" value="F:coenzyme F420 binding"/>
    <property type="evidence" value="ECO:0007669"/>
    <property type="project" value="TreeGrafter"/>
</dbReference>
<dbReference type="InterPro" id="IPR012349">
    <property type="entry name" value="Split_barrel_FMN-bd"/>
</dbReference>
<dbReference type="Pfam" id="PF01243">
    <property type="entry name" value="PNPOx_N"/>
    <property type="match status" value="1"/>
</dbReference>
<feature type="domain" description="Pyridoxamine 5'-phosphate oxidase N-terminal" evidence="2">
    <location>
        <begin position="1"/>
        <end position="135"/>
    </location>
</feature>
<protein>
    <submittedName>
        <fullName evidence="3">Pyridoxamine 5'-phosphate oxidase-like FMN-binding protein</fullName>
    </submittedName>
</protein>
<dbReference type="OrthoDB" id="1094370at2"/>
<dbReference type="GO" id="GO:0005829">
    <property type="term" value="C:cytosol"/>
    <property type="evidence" value="ECO:0007669"/>
    <property type="project" value="TreeGrafter"/>
</dbReference>
<dbReference type="Gene3D" id="2.30.110.10">
    <property type="entry name" value="Electron Transport, Fmn-binding Protein, Chain A"/>
    <property type="match status" value="1"/>
</dbReference>
<dbReference type="EMBL" id="CP009110">
    <property type="protein sequence ID" value="AIJ20974.1"/>
    <property type="molecule type" value="Genomic_DNA"/>
</dbReference>
<sequence length="146" mass="16311">MSEELLDLVAGRQFGALATIRRDGRPQLSTVVYGWYPEEKLIRISSTVDRAKVRNLRRDPRAVLHVAAPDGMAYAVVEGEVDVSPVSADPGDATGREMAELASRFEDPYADLDRFYQRMVDERRVVIRLPVSRVYGLPPGALPVRD</sequence>
<name>A0A076MJM9_AMYME</name>
<dbReference type="InterPro" id="IPR011576">
    <property type="entry name" value="Pyridox_Oxase_N"/>
</dbReference>
<dbReference type="NCBIfam" id="TIGR03618">
    <property type="entry name" value="Rv1155_F420"/>
    <property type="match status" value="1"/>
</dbReference>
<keyword evidence="1" id="KW-0560">Oxidoreductase</keyword>
<organism evidence="3 4">
    <name type="scientific">Amycolatopsis methanolica 239</name>
    <dbReference type="NCBI Taxonomy" id="1068978"/>
    <lineage>
        <taxon>Bacteria</taxon>
        <taxon>Bacillati</taxon>
        <taxon>Actinomycetota</taxon>
        <taxon>Actinomycetes</taxon>
        <taxon>Pseudonocardiales</taxon>
        <taxon>Pseudonocardiaceae</taxon>
        <taxon>Amycolatopsis</taxon>
        <taxon>Amycolatopsis methanolica group</taxon>
    </lineage>
</organism>
<dbReference type="InterPro" id="IPR019920">
    <property type="entry name" value="F420-binding_dom_put"/>
</dbReference>
<dbReference type="STRING" id="1068978.AMETH_0882"/>
<evidence type="ECO:0000313" key="3">
    <source>
        <dbReference type="EMBL" id="AIJ20974.1"/>
    </source>
</evidence>
<dbReference type="HOGENOM" id="CLU_123922_0_1_11"/>
<keyword evidence="4" id="KW-1185">Reference proteome</keyword>
<dbReference type="PATRIC" id="fig|1068978.7.peg.922"/>
<dbReference type="Proteomes" id="UP000062973">
    <property type="component" value="Chromosome"/>
</dbReference>
<dbReference type="SUPFAM" id="SSF50475">
    <property type="entry name" value="FMN-binding split barrel"/>
    <property type="match status" value="1"/>
</dbReference>
<dbReference type="GO" id="GO:0016627">
    <property type="term" value="F:oxidoreductase activity, acting on the CH-CH group of donors"/>
    <property type="evidence" value="ECO:0007669"/>
    <property type="project" value="TreeGrafter"/>
</dbReference>
<dbReference type="PANTHER" id="PTHR35176">
    <property type="entry name" value="HEME OXYGENASE HI_0854-RELATED"/>
    <property type="match status" value="1"/>
</dbReference>
<reference evidence="3 4" key="1">
    <citation type="submission" date="2014-07" db="EMBL/GenBank/DDBJ databases">
        <title>Whole Genome Sequence of the Amycolatopsis methanolica 239.</title>
        <authorList>
            <person name="Tang B."/>
        </authorList>
    </citation>
    <scope>NUCLEOTIDE SEQUENCE [LARGE SCALE GENOMIC DNA]</scope>
    <source>
        <strain evidence="3 4">239</strain>
    </source>
</reference>
<evidence type="ECO:0000259" key="2">
    <source>
        <dbReference type="Pfam" id="PF01243"/>
    </source>
</evidence>
<evidence type="ECO:0000256" key="1">
    <source>
        <dbReference type="ARBA" id="ARBA00023002"/>
    </source>
</evidence>
<dbReference type="KEGG" id="amq:AMETH_0882"/>
<dbReference type="eggNOG" id="COG0748">
    <property type="taxonomic scope" value="Bacteria"/>
</dbReference>
<evidence type="ECO:0000313" key="4">
    <source>
        <dbReference type="Proteomes" id="UP000062973"/>
    </source>
</evidence>
<proteinExistence type="predicted"/>